<dbReference type="PROSITE" id="PS00070">
    <property type="entry name" value="ALDEHYDE_DEHYDR_CYS"/>
    <property type="match status" value="1"/>
</dbReference>
<comment type="caution">
    <text evidence="6">The sequence shown here is derived from an EMBL/GenBank/DDBJ whole genome shotgun (WGS) entry which is preliminary data.</text>
</comment>
<evidence type="ECO:0000313" key="6">
    <source>
        <dbReference type="EMBL" id="KAK7837239.1"/>
    </source>
</evidence>
<reference evidence="6 7" key="1">
    <citation type="journal article" date="2018" name="Sci. Data">
        <title>The draft genome sequence of cork oak.</title>
        <authorList>
            <person name="Ramos A.M."/>
            <person name="Usie A."/>
            <person name="Barbosa P."/>
            <person name="Barros P.M."/>
            <person name="Capote T."/>
            <person name="Chaves I."/>
            <person name="Simoes F."/>
            <person name="Abreu I."/>
            <person name="Carrasquinho I."/>
            <person name="Faro C."/>
            <person name="Guimaraes J.B."/>
            <person name="Mendonca D."/>
            <person name="Nobrega F."/>
            <person name="Rodrigues L."/>
            <person name="Saibo N.J.M."/>
            <person name="Varela M.C."/>
            <person name="Egas C."/>
            <person name="Matos J."/>
            <person name="Miguel C.M."/>
            <person name="Oliveira M.M."/>
            <person name="Ricardo C.P."/>
            <person name="Goncalves S."/>
        </authorList>
    </citation>
    <scope>NUCLEOTIDE SEQUENCE [LARGE SCALE GENOMIC DNA]</scope>
    <source>
        <strain evidence="7">cv. HL8</strain>
    </source>
</reference>
<evidence type="ECO:0000259" key="5">
    <source>
        <dbReference type="Pfam" id="PF00171"/>
    </source>
</evidence>
<name>A0AAW0KFH5_QUESU</name>
<evidence type="ECO:0000256" key="4">
    <source>
        <dbReference type="RuleBase" id="RU003345"/>
    </source>
</evidence>
<dbReference type="InterPro" id="IPR016161">
    <property type="entry name" value="Ald_DH/histidinol_DH"/>
</dbReference>
<dbReference type="PANTHER" id="PTHR11699">
    <property type="entry name" value="ALDEHYDE DEHYDROGENASE-RELATED"/>
    <property type="match status" value="1"/>
</dbReference>
<evidence type="ECO:0000256" key="2">
    <source>
        <dbReference type="ARBA" id="ARBA00023002"/>
    </source>
</evidence>
<accession>A0AAW0KFH5</accession>
<dbReference type="Gene3D" id="3.40.309.10">
    <property type="entry name" value="Aldehyde Dehydrogenase, Chain A, domain 2"/>
    <property type="match status" value="1"/>
</dbReference>
<dbReference type="SUPFAM" id="SSF53720">
    <property type="entry name" value="ALDH-like"/>
    <property type="match status" value="1"/>
</dbReference>
<keyword evidence="2 4" id="KW-0560">Oxidoreductase</keyword>
<feature type="domain" description="Aldehyde dehydrogenase" evidence="5">
    <location>
        <begin position="1"/>
        <end position="55"/>
    </location>
</feature>
<keyword evidence="7" id="KW-1185">Reference proteome</keyword>
<dbReference type="InterPro" id="IPR015590">
    <property type="entry name" value="Aldehyde_DH_dom"/>
</dbReference>
<sequence>MRNASETLISVTLELGGKDAFIVCEDVDVDRVARIAVRAALQSSGQNCAGAKRFMYTGIFILHLSVKWPKL</sequence>
<evidence type="ECO:0000313" key="7">
    <source>
        <dbReference type="Proteomes" id="UP000237347"/>
    </source>
</evidence>
<gene>
    <name evidence="6" type="primary">ALDH22A1</name>
    <name evidence="6" type="ORF">CFP56_021446</name>
</gene>
<dbReference type="Pfam" id="PF00171">
    <property type="entry name" value="Aldedh"/>
    <property type="match status" value="1"/>
</dbReference>
<dbReference type="EMBL" id="PKMF04000333">
    <property type="protein sequence ID" value="KAK7837239.1"/>
    <property type="molecule type" value="Genomic_DNA"/>
</dbReference>
<dbReference type="InterPro" id="IPR016160">
    <property type="entry name" value="Ald_DH_CS_CYS"/>
</dbReference>
<comment type="similarity">
    <text evidence="1 4">Belongs to the aldehyde dehydrogenase family.</text>
</comment>
<dbReference type="InterPro" id="IPR016163">
    <property type="entry name" value="Ald_DH_C"/>
</dbReference>
<proteinExistence type="inferred from homology"/>
<dbReference type="Gene3D" id="3.40.605.10">
    <property type="entry name" value="Aldehyde Dehydrogenase, Chain A, domain 1"/>
    <property type="match status" value="1"/>
</dbReference>
<dbReference type="AlphaFoldDB" id="A0AAW0KFH5"/>
<dbReference type="PROSITE" id="PS00687">
    <property type="entry name" value="ALDEHYDE_DEHYDR_GLU"/>
    <property type="match status" value="1"/>
</dbReference>
<organism evidence="6 7">
    <name type="scientific">Quercus suber</name>
    <name type="common">Cork oak</name>
    <dbReference type="NCBI Taxonomy" id="58331"/>
    <lineage>
        <taxon>Eukaryota</taxon>
        <taxon>Viridiplantae</taxon>
        <taxon>Streptophyta</taxon>
        <taxon>Embryophyta</taxon>
        <taxon>Tracheophyta</taxon>
        <taxon>Spermatophyta</taxon>
        <taxon>Magnoliopsida</taxon>
        <taxon>eudicotyledons</taxon>
        <taxon>Gunneridae</taxon>
        <taxon>Pentapetalae</taxon>
        <taxon>rosids</taxon>
        <taxon>fabids</taxon>
        <taxon>Fagales</taxon>
        <taxon>Fagaceae</taxon>
        <taxon>Quercus</taxon>
    </lineage>
</organism>
<dbReference type="InterPro" id="IPR016162">
    <property type="entry name" value="Ald_DH_N"/>
</dbReference>
<protein>
    <submittedName>
        <fullName evidence="6">Aldehyde dehydrogenase 22a1</fullName>
    </submittedName>
</protein>
<evidence type="ECO:0000256" key="3">
    <source>
        <dbReference type="PROSITE-ProRule" id="PRU10007"/>
    </source>
</evidence>
<dbReference type="InterPro" id="IPR029510">
    <property type="entry name" value="Ald_DH_CS_GLU"/>
</dbReference>
<dbReference type="GO" id="GO:0016620">
    <property type="term" value="F:oxidoreductase activity, acting on the aldehyde or oxo group of donors, NAD or NADP as acceptor"/>
    <property type="evidence" value="ECO:0007669"/>
    <property type="project" value="InterPro"/>
</dbReference>
<evidence type="ECO:0000256" key="1">
    <source>
        <dbReference type="ARBA" id="ARBA00009986"/>
    </source>
</evidence>
<dbReference type="Proteomes" id="UP000237347">
    <property type="component" value="Unassembled WGS sequence"/>
</dbReference>
<feature type="active site" evidence="3">
    <location>
        <position position="14"/>
    </location>
</feature>